<sequence>MKTREGMNAMAKFEANQVADVLAIHQVINEWAFEMDVNNGLTMAPLLTEDCQYVVRGECRDGRDAVVAFYTGRLGEFPDGPPIHRHALANQRVTFKSADEARCDFNLTYFSSVVTKMGADVADPLSYADVWMDCRREADGHWRIASFDSKPVFVRSAKP</sequence>
<keyword evidence="3" id="KW-1185">Reference proteome</keyword>
<protein>
    <submittedName>
        <fullName evidence="2">Nuclear transport factor 2 family protein</fullName>
    </submittedName>
</protein>
<evidence type="ECO:0000259" key="1">
    <source>
        <dbReference type="Pfam" id="PF13577"/>
    </source>
</evidence>
<dbReference type="InterPro" id="IPR037401">
    <property type="entry name" value="SnoaL-like"/>
</dbReference>
<comment type="caution">
    <text evidence="2">The sequence shown here is derived from an EMBL/GenBank/DDBJ whole genome shotgun (WGS) entry which is preliminary data.</text>
</comment>
<proteinExistence type="predicted"/>
<accession>A0ABU8SAD7</accession>
<dbReference type="RefSeq" id="WP_339967753.1">
    <property type="nucleotide sequence ID" value="NZ_JBBHJY010000006.1"/>
</dbReference>
<evidence type="ECO:0000313" key="3">
    <source>
        <dbReference type="Proteomes" id="UP001379235"/>
    </source>
</evidence>
<dbReference type="Pfam" id="PF13577">
    <property type="entry name" value="SnoaL_4"/>
    <property type="match status" value="1"/>
</dbReference>
<dbReference type="Gene3D" id="3.10.450.50">
    <property type="match status" value="1"/>
</dbReference>
<feature type="domain" description="SnoaL-like" evidence="1">
    <location>
        <begin position="17"/>
        <end position="147"/>
    </location>
</feature>
<name>A0ABU8SAD7_9SPHN</name>
<reference evidence="2 3" key="1">
    <citation type="submission" date="2024-03" db="EMBL/GenBank/DDBJ databases">
        <authorList>
            <person name="Jo J.-H."/>
        </authorList>
    </citation>
    <scope>NUCLEOTIDE SEQUENCE [LARGE SCALE GENOMIC DNA]</scope>
    <source>
        <strain evidence="2 3">AS3R-12</strain>
    </source>
</reference>
<organism evidence="2 3">
    <name type="scientific">Novosphingobium aquae</name>
    <dbReference type="NCBI Taxonomy" id="3133435"/>
    <lineage>
        <taxon>Bacteria</taxon>
        <taxon>Pseudomonadati</taxon>
        <taxon>Pseudomonadota</taxon>
        <taxon>Alphaproteobacteria</taxon>
        <taxon>Sphingomonadales</taxon>
        <taxon>Sphingomonadaceae</taxon>
        <taxon>Novosphingobium</taxon>
    </lineage>
</organism>
<dbReference type="EMBL" id="JBBHJY010000006">
    <property type="protein sequence ID" value="MEJ6010917.1"/>
    <property type="molecule type" value="Genomic_DNA"/>
</dbReference>
<dbReference type="InterPro" id="IPR032710">
    <property type="entry name" value="NTF2-like_dom_sf"/>
</dbReference>
<dbReference type="SUPFAM" id="SSF54427">
    <property type="entry name" value="NTF2-like"/>
    <property type="match status" value="1"/>
</dbReference>
<gene>
    <name evidence="2" type="ORF">WG900_13425</name>
</gene>
<evidence type="ECO:0000313" key="2">
    <source>
        <dbReference type="EMBL" id="MEJ6010917.1"/>
    </source>
</evidence>
<dbReference type="Proteomes" id="UP001379235">
    <property type="component" value="Unassembled WGS sequence"/>
</dbReference>